<comment type="function">
    <text evidence="6">Also exhibits azoreductase activity. Catalyzes the reductive cleavage of the azo bond in aromatic azo compounds to the corresponding amines.</text>
</comment>
<evidence type="ECO:0000256" key="3">
    <source>
        <dbReference type="ARBA" id="ARBA00023002"/>
    </source>
</evidence>
<evidence type="ECO:0000256" key="2">
    <source>
        <dbReference type="ARBA" id="ARBA00022643"/>
    </source>
</evidence>
<organism evidence="8 9">
    <name type="scientific">Ketobacter alkanivorans</name>
    <dbReference type="NCBI Taxonomy" id="1917421"/>
    <lineage>
        <taxon>Bacteria</taxon>
        <taxon>Pseudomonadati</taxon>
        <taxon>Pseudomonadota</taxon>
        <taxon>Gammaproteobacteria</taxon>
        <taxon>Pseudomonadales</taxon>
        <taxon>Ketobacteraceae</taxon>
        <taxon>Ketobacter</taxon>
    </lineage>
</organism>
<keyword evidence="1 6" id="KW-0285">Flavoprotein</keyword>
<dbReference type="EC" id="1.7.1.17" evidence="6"/>
<dbReference type="Proteomes" id="UP000235116">
    <property type="component" value="Chromosome"/>
</dbReference>
<evidence type="ECO:0000313" key="8">
    <source>
        <dbReference type="EMBL" id="AUM12859.1"/>
    </source>
</evidence>
<dbReference type="GO" id="GO:0009055">
    <property type="term" value="F:electron transfer activity"/>
    <property type="evidence" value="ECO:0007669"/>
    <property type="project" value="UniProtKB-UniRule"/>
</dbReference>
<dbReference type="Pfam" id="PF02525">
    <property type="entry name" value="Flavodoxin_2"/>
    <property type="match status" value="1"/>
</dbReference>
<dbReference type="EMBL" id="CP022684">
    <property type="protein sequence ID" value="AUM12859.1"/>
    <property type="molecule type" value="Genomic_DNA"/>
</dbReference>
<evidence type="ECO:0000313" key="9">
    <source>
        <dbReference type="Proteomes" id="UP000235116"/>
    </source>
</evidence>
<keyword evidence="3 6" id="KW-0560">Oxidoreductase</keyword>
<name>A0A2K9LKH5_9GAMM</name>
<dbReference type="SUPFAM" id="SSF52218">
    <property type="entry name" value="Flavoproteins"/>
    <property type="match status" value="1"/>
</dbReference>
<comment type="function">
    <text evidence="6">Quinone reductase that provides resistance to thiol-specific stress caused by electrophilic quinones.</text>
</comment>
<feature type="binding site" evidence="6">
    <location>
        <position position="10"/>
    </location>
    <ligand>
        <name>FMN</name>
        <dbReference type="ChEBI" id="CHEBI:58210"/>
    </ligand>
</feature>
<dbReference type="KEGG" id="kak:Kalk_10690"/>
<evidence type="ECO:0000259" key="7">
    <source>
        <dbReference type="Pfam" id="PF02525"/>
    </source>
</evidence>
<evidence type="ECO:0000256" key="6">
    <source>
        <dbReference type="HAMAP-Rule" id="MF_01216"/>
    </source>
</evidence>
<dbReference type="GO" id="GO:0016655">
    <property type="term" value="F:oxidoreductase activity, acting on NAD(P)H, quinone or similar compound as acceptor"/>
    <property type="evidence" value="ECO:0007669"/>
    <property type="project" value="InterPro"/>
</dbReference>
<evidence type="ECO:0000256" key="1">
    <source>
        <dbReference type="ARBA" id="ARBA00022630"/>
    </source>
</evidence>
<dbReference type="InterPro" id="IPR003680">
    <property type="entry name" value="Flavodoxin_fold"/>
</dbReference>
<dbReference type="GO" id="GO:0016652">
    <property type="term" value="F:oxidoreductase activity, acting on NAD(P)H as acceptor"/>
    <property type="evidence" value="ECO:0007669"/>
    <property type="project" value="UniProtKB-UniRule"/>
</dbReference>
<feature type="domain" description="Flavodoxin-like fold" evidence="7">
    <location>
        <begin position="2"/>
        <end position="198"/>
    </location>
</feature>
<reference evidence="9" key="1">
    <citation type="submission" date="2017-08" db="EMBL/GenBank/DDBJ databases">
        <title>Direct submision.</title>
        <authorList>
            <person name="Kim S.-J."/>
            <person name="Rhee S.-K."/>
        </authorList>
    </citation>
    <scope>NUCLEOTIDE SEQUENCE [LARGE SCALE GENOMIC DNA]</scope>
    <source>
        <strain evidence="9">GI5</strain>
    </source>
</reference>
<sequence>MKKLLLIESSPRKQNSLTTDMALRLIERLQSVDTWEVDRLDLWNTDLPDMNGVTMDAKYAVFSGTPMTGEQADHWQRLNRFVTQFAQADMVVLCAPMWNWGIPYRLKHYVDVITQPQLTFNWTPEDGYIPVLPPRDVVVVTSSGGDYTPGSGLEHEDFAYRYLQQWLQYCMGCNVEFVHLTMTATGPEGVANAMKNAEFKIETMIEQYALTA</sequence>
<comment type="subunit">
    <text evidence="6">Homodimer.</text>
</comment>
<comment type="cofactor">
    <cofactor evidence="6">
        <name>FMN</name>
        <dbReference type="ChEBI" id="CHEBI:58210"/>
    </cofactor>
    <text evidence="6">Binds 1 FMN per subunit.</text>
</comment>
<comment type="caution">
    <text evidence="6">Lacks conserved residue(s) required for the propagation of feature annotation.</text>
</comment>
<keyword evidence="9" id="KW-1185">Reference proteome</keyword>
<comment type="catalytic activity">
    <reaction evidence="6">
        <text>2 a quinone + NADH + H(+) = 2 a 1,4-benzosemiquinone + NAD(+)</text>
        <dbReference type="Rhea" id="RHEA:65952"/>
        <dbReference type="ChEBI" id="CHEBI:15378"/>
        <dbReference type="ChEBI" id="CHEBI:57540"/>
        <dbReference type="ChEBI" id="CHEBI:57945"/>
        <dbReference type="ChEBI" id="CHEBI:132124"/>
        <dbReference type="ChEBI" id="CHEBI:134225"/>
    </reaction>
</comment>
<comment type="catalytic activity">
    <reaction evidence="5">
        <text>N,N-dimethyl-1,4-phenylenediamine + anthranilate + 2 NAD(+) = 2-(4-dimethylaminophenyl)diazenylbenzoate + 2 NADH + 2 H(+)</text>
        <dbReference type="Rhea" id="RHEA:55872"/>
        <dbReference type="ChEBI" id="CHEBI:15378"/>
        <dbReference type="ChEBI" id="CHEBI:15783"/>
        <dbReference type="ChEBI" id="CHEBI:16567"/>
        <dbReference type="ChEBI" id="CHEBI:57540"/>
        <dbReference type="ChEBI" id="CHEBI:57945"/>
        <dbReference type="ChEBI" id="CHEBI:71579"/>
        <dbReference type="EC" id="1.7.1.17"/>
    </reaction>
    <physiologicalReaction direction="right-to-left" evidence="5">
        <dbReference type="Rhea" id="RHEA:55874"/>
    </physiologicalReaction>
</comment>
<keyword evidence="4 6" id="KW-0520">NAD</keyword>
<protein>
    <recommendedName>
        <fullName evidence="6">FMN dependent NADH:quinone oxidoreductase</fullName>
        <ecNumber evidence="6">1.6.5.-</ecNumber>
    </recommendedName>
    <alternativeName>
        <fullName evidence="6">Azo-dye reductase</fullName>
    </alternativeName>
    <alternativeName>
        <fullName evidence="6">FMN-dependent NADH-azo compound oxidoreductase</fullName>
    </alternativeName>
    <alternativeName>
        <fullName evidence="6">FMN-dependent NADH-azoreductase</fullName>
        <ecNumber evidence="6">1.7.1.17</ecNumber>
    </alternativeName>
</protein>
<dbReference type="PANTHER" id="PTHR43741">
    <property type="entry name" value="FMN-DEPENDENT NADH-AZOREDUCTASE 1"/>
    <property type="match status" value="1"/>
</dbReference>
<dbReference type="AlphaFoldDB" id="A0A2K9LKH5"/>
<feature type="binding site" evidence="6">
    <location>
        <begin position="142"/>
        <end position="145"/>
    </location>
    <ligand>
        <name>FMN</name>
        <dbReference type="ChEBI" id="CHEBI:58210"/>
    </ligand>
</feature>
<evidence type="ECO:0000256" key="4">
    <source>
        <dbReference type="ARBA" id="ARBA00023027"/>
    </source>
</evidence>
<dbReference type="InterPro" id="IPR029039">
    <property type="entry name" value="Flavoprotein-like_sf"/>
</dbReference>
<keyword evidence="2 6" id="KW-0288">FMN</keyword>
<comment type="similarity">
    <text evidence="6">Belongs to the azoreductase type 1 family.</text>
</comment>
<dbReference type="InterPro" id="IPR050104">
    <property type="entry name" value="FMN-dep_NADH:Q_OxRdtase_AzoR1"/>
</dbReference>
<accession>A0A2K9LKH5</accession>
<dbReference type="GO" id="GO:0010181">
    <property type="term" value="F:FMN binding"/>
    <property type="evidence" value="ECO:0007669"/>
    <property type="project" value="UniProtKB-UniRule"/>
</dbReference>
<dbReference type="EC" id="1.6.5.-" evidence="6"/>
<dbReference type="RefSeq" id="WP_101894241.1">
    <property type="nucleotide sequence ID" value="NZ_CP022684.1"/>
</dbReference>
<dbReference type="Gene3D" id="3.40.50.360">
    <property type="match status" value="1"/>
</dbReference>
<gene>
    <name evidence="6" type="primary">azoR</name>
    <name evidence="8" type="ORF">Kalk_10690</name>
</gene>
<dbReference type="InterPro" id="IPR023048">
    <property type="entry name" value="NADH:quinone_OxRdtase_FMN_depd"/>
</dbReference>
<evidence type="ECO:0000256" key="5">
    <source>
        <dbReference type="ARBA" id="ARBA00048542"/>
    </source>
</evidence>
<dbReference type="PANTHER" id="PTHR43741:SF4">
    <property type="entry name" value="FMN-DEPENDENT NADH:QUINONE OXIDOREDUCTASE"/>
    <property type="match status" value="1"/>
</dbReference>
<dbReference type="OrthoDB" id="9787136at2"/>
<proteinExistence type="inferred from homology"/>
<dbReference type="HAMAP" id="MF_01216">
    <property type="entry name" value="Azoreductase_type1"/>
    <property type="match status" value="1"/>
</dbReference>